<proteinExistence type="predicted"/>
<evidence type="ECO:0000313" key="2">
    <source>
        <dbReference type="EMBL" id="TVU13269.1"/>
    </source>
</evidence>
<dbReference type="AlphaFoldDB" id="A0A5J9TPE2"/>
<evidence type="ECO:0000256" key="1">
    <source>
        <dbReference type="SAM" id="MobiDB-lite"/>
    </source>
</evidence>
<accession>A0A5J9TPE2</accession>
<keyword evidence="3" id="KW-1185">Reference proteome</keyword>
<dbReference type="Proteomes" id="UP000324897">
    <property type="component" value="Unassembled WGS sequence"/>
</dbReference>
<dbReference type="EMBL" id="RWGY01000035">
    <property type="protein sequence ID" value="TVU13269.1"/>
    <property type="molecule type" value="Genomic_DNA"/>
</dbReference>
<protein>
    <submittedName>
        <fullName evidence="2">Uncharacterized protein</fullName>
    </submittedName>
</protein>
<reference evidence="2 3" key="1">
    <citation type="journal article" date="2019" name="Sci. Rep.">
        <title>A high-quality genome of Eragrostis curvula grass provides insights into Poaceae evolution and supports new strategies to enhance forage quality.</title>
        <authorList>
            <person name="Carballo J."/>
            <person name="Santos B.A.C.M."/>
            <person name="Zappacosta D."/>
            <person name="Garbus I."/>
            <person name="Selva J.P."/>
            <person name="Gallo C.A."/>
            <person name="Diaz A."/>
            <person name="Albertini E."/>
            <person name="Caccamo M."/>
            <person name="Echenique V."/>
        </authorList>
    </citation>
    <scope>NUCLEOTIDE SEQUENCE [LARGE SCALE GENOMIC DNA]</scope>
    <source>
        <strain evidence="3">cv. Victoria</strain>
        <tissue evidence="2">Leaf</tissue>
    </source>
</reference>
<dbReference type="Gramene" id="TVU13269">
    <property type="protein sequence ID" value="TVU13269"/>
    <property type="gene ID" value="EJB05_40806"/>
</dbReference>
<dbReference type="OrthoDB" id="689597at2759"/>
<comment type="caution">
    <text evidence="2">The sequence shown here is derived from an EMBL/GenBank/DDBJ whole genome shotgun (WGS) entry which is preliminary data.</text>
</comment>
<feature type="non-terminal residue" evidence="2">
    <location>
        <position position="1"/>
    </location>
</feature>
<evidence type="ECO:0000313" key="3">
    <source>
        <dbReference type="Proteomes" id="UP000324897"/>
    </source>
</evidence>
<feature type="compositionally biased region" description="Polar residues" evidence="1">
    <location>
        <begin position="149"/>
        <end position="158"/>
    </location>
</feature>
<feature type="compositionally biased region" description="Basic and acidic residues" evidence="1">
    <location>
        <begin position="159"/>
        <end position="176"/>
    </location>
</feature>
<gene>
    <name evidence="2" type="ORF">EJB05_40806</name>
</gene>
<feature type="region of interest" description="Disordered" evidence="1">
    <location>
        <begin position="122"/>
        <end position="176"/>
    </location>
</feature>
<organism evidence="2 3">
    <name type="scientific">Eragrostis curvula</name>
    <name type="common">weeping love grass</name>
    <dbReference type="NCBI Taxonomy" id="38414"/>
    <lineage>
        <taxon>Eukaryota</taxon>
        <taxon>Viridiplantae</taxon>
        <taxon>Streptophyta</taxon>
        <taxon>Embryophyta</taxon>
        <taxon>Tracheophyta</taxon>
        <taxon>Spermatophyta</taxon>
        <taxon>Magnoliopsida</taxon>
        <taxon>Liliopsida</taxon>
        <taxon>Poales</taxon>
        <taxon>Poaceae</taxon>
        <taxon>PACMAD clade</taxon>
        <taxon>Chloridoideae</taxon>
        <taxon>Eragrostideae</taxon>
        <taxon>Eragrostidinae</taxon>
        <taxon>Eragrostis</taxon>
    </lineage>
</organism>
<sequence length="176" mass="19496">MESIEIGLCRLELGINGIKHLPNLNKEISLEGRSEVARLGMLEEEVRTHPNQPVLRLREDRSEHDLGDAGGPDKYFDAMESLRDHDGEGAESITPTASDTSVLQGRSSLHFLRKHTIKASGRDVVRRARSSSSPSAAAQTRYRRWRSTPRLSTACSSHRSTDTAKTHKDHAASCRG</sequence>
<name>A0A5J9TPE2_9POAL</name>